<feature type="domain" description="Carbohydrate kinase PfkB" evidence="4">
    <location>
        <begin position="15"/>
        <end position="325"/>
    </location>
</feature>
<dbReference type="EMBL" id="CP000259">
    <property type="protein sequence ID" value="ABF31705.1"/>
    <property type="molecule type" value="Genomic_DNA"/>
</dbReference>
<dbReference type="KEGG" id="spk:MGAS9429_Spy0517"/>
<dbReference type="Gene3D" id="3.40.1190.20">
    <property type="match status" value="1"/>
</dbReference>
<dbReference type="PANTHER" id="PTHR43320:SF2">
    <property type="entry name" value="2-DEHYDRO-3-DEOXYGLUCONOKINASE_2-DEHYDRO-3-DEOXYGALACTONOKINASE"/>
    <property type="match status" value="1"/>
</dbReference>
<reference evidence="5 6" key="1">
    <citation type="journal article" date="2006" name="Proc. Natl. Acad. Sci. U.S.A.">
        <title>Molecular genetic anatomy of inter- and intraserotype variation in the human bacterial pathogen group A Streptococcus.</title>
        <authorList>
            <person name="Beres S.B."/>
            <person name="Richter E.W."/>
            <person name="Nagiec M.J."/>
            <person name="Sumby P."/>
            <person name="Porcella S.F."/>
            <person name="DeLeo F.R."/>
            <person name="Musser J.M."/>
        </authorList>
    </citation>
    <scope>NUCLEOTIDE SEQUENCE [LARGE SCALE GENOMIC DNA]</scope>
    <source>
        <strain evidence="5 6">MGAS9429</strain>
    </source>
</reference>
<dbReference type="InterPro" id="IPR052700">
    <property type="entry name" value="Carb_kinase_PfkB-like"/>
</dbReference>
<sequence length="346" mass="38774">MNSNSILTRKGGHMSKLLLVGEPLIRVSPNQFQPLTNACDAQLFFGGSEVNIARTLGGFGLEARLFTALPDNPVGHAFHQFLKQSGVDMTLTAWQGHRVGLYYLENGFGCRASQVYYDRCGSSFSALDKDSLDLAAIFEGIRHFHFSGISLALGKKTQDLIEILAREAKKRDICISFDLNFRSSMIAVADAKRLFSHFAQYADIIFGMEPLLLDSDDFDMFDRNKADTTTIRERLAGLYQRYQLQAIYHTERSNDAQGSNRFKAYAYDGQFYESCEVTTPVLQRVGSGDAFVAGLLYQLLEGNEKQRNLDFAVATASLKCTVAEDQLYHSVQQVEAVLHNQRDVQR</sequence>
<dbReference type="InterPro" id="IPR011611">
    <property type="entry name" value="PfkB_dom"/>
</dbReference>
<organism evidence="5 6">
    <name type="scientific">Streptococcus pyogenes serotype M12 (strain MGAS9429)</name>
    <dbReference type="NCBI Taxonomy" id="370551"/>
    <lineage>
        <taxon>Bacteria</taxon>
        <taxon>Bacillati</taxon>
        <taxon>Bacillota</taxon>
        <taxon>Bacilli</taxon>
        <taxon>Lactobacillales</taxon>
        <taxon>Streptococcaceae</taxon>
        <taxon>Streptococcus</taxon>
    </lineage>
</organism>
<dbReference type="HOGENOM" id="CLU_027634_0_1_9"/>
<dbReference type="Proteomes" id="UP000002433">
    <property type="component" value="Chromosome"/>
</dbReference>
<dbReference type="CDD" id="cd01166">
    <property type="entry name" value="KdgK"/>
    <property type="match status" value="1"/>
</dbReference>
<dbReference type="Pfam" id="PF00294">
    <property type="entry name" value="PfkB"/>
    <property type="match status" value="1"/>
</dbReference>
<dbReference type="PANTHER" id="PTHR43320">
    <property type="entry name" value="SUGAR KINASE"/>
    <property type="match status" value="1"/>
</dbReference>
<evidence type="ECO:0000256" key="1">
    <source>
        <dbReference type="ARBA" id="ARBA00010688"/>
    </source>
</evidence>
<dbReference type="GO" id="GO:0008673">
    <property type="term" value="F:2-dehydro-3-deoxygluconokinase activity"/>
    <property type="evidence" value="ECO:0007669"/>
    <property type="project" value="UniProtKB-EC"/>
</dbReference>
<evidence type="ECO:0000256" key="3">
    <source>
        <dbReference type="ARBA" id="ARBA00022777"/>
    </source>
</evidence>
<protein>
    <submittedName>
        <fullName evidence="5">2-dehydro-3-deoxygluconokinase</fullName>
        <ecNumber evidence="5">2.7.1.45</ecNumber>
    </submittedName>
</protein>
<evidence type="ECO:0000256" key="2">
    <source>
        <dbReference type="ARBA" id="ARBA00022679"/>
    </source>
</evidence>
<dbReference type="AlphaFoldDB" id="Q1JMP4"/>
<comment type="similarity">
    <text evidence="1">Belongs to the carbohydrate kinase PfkB family.</text>
</comment>
<evidence type="ECO:0000259" key="4">
    <source>
        <dbReference type="Pfam" id="PF00294"/>
    </source>
</evidence>
<name>Q1JMP4_STRPC</name>
<evidence type="ECO:0000313" key="5">
    <source>
        <dbReference type="EMBL" id="ABF31705.1"/>
    </source>
</evidence>
<accession>Q1JMP4</accession>
<proteinExistence type="inferred from homology"/>
<dbReference type="SUPFAM" id="SSF53613">
    <property type="entry name" value="Ribokinase-like"/>
    <property type="match status" value="1"/>
</dbReference>
<dbReference type="InterPro" id="IPR029056">
    <property type="entry name" value="Ribokinase-like"/>
</dbReference>
<evidence type="ECO:0000313" key="6">
    <source>
        <dbReference type="Proteomes" id="UP000002433"/>
    </source>
</evidence>
<dbReference type="EC" id="2.7.1.45" evidence="5"/>
<keyword evidence="2 5" id="KW-0808">Transferase</keyword>
<keyword evidence="3 5" id="KW-0418">Kinase</keyword>
<gene>
    <name evidence="5" type="ordered locus">MGAS9429_Spy0517</name>
</gene>